<evidence type="ECO:0000256" key="1">
    <source>
        <dbReference type="SAM" id="SignalP"/>
    </source>
</evidence>
<dbReference type="PROSITE" id="PS51257">
    <property type="entry name" value="PROKAR_LIPOPROTEIN"/>
    <property type="match status" value="1"/>
</dbReference>
<dbReference type="Proteomes" id="UP000229433">
    <property type="component" value="Unassembled WGS sequence"/>
</dbReference>
<gene>
    <name evidence="2" type="ORF">CJ305_00760</name>
</gene>
<comment type="caution">
    <text evidence="2">The sequence shown here is derived from an EMBL/GenBank/DDBJ whole genome shotgun (WGS) entry which is preliminary data.</text>
</comment>
<organism evidence="2 3">
    <name type="scientific">Leeuwenhoekiella nanhaiensis</name>
    <dbReference type="NCBI Taxonomy" id="1655491"/>
    <lineage>
        <taxon>Bacteria</taxon>
        <taxon>Pseudomonadati</taxon>
        <taxon>Bacteroidota</taxon>
        <taxon>Flavobacteriia</taxon>
        <taxon>Flavobacteriales</taxon>
        <taxon>Flavobacteriaceae</taxon>
        <taxon>Leeuwenhoekiella</taxon>
    </lineage>
</organism>
<dbReference type="Pfam" id="PF14125">
    <property type="entry name" value="DUF4292"/>
    <property type="match status" value="1"/>
</dbReference>
<name>A0A2G1VVI3_9FLAO</name>
<dbReference type="Gene3D" id="2.50.20.10">
    <property type="entry name" value="Lipoprotein localisation LolA/LolB/LppX"/>
    <property type="match status" value="1"/>
</dbReference>
<dbReference type="EMBL" id="NQXA01000001">
    <property type="protein sequence ID" value="PHQ30793.1"/>
    <property type="molecule type" value="Genomic_DNA"/>
</dbReference>
<sequence length="255" mass="28745">MQIVYKIFILALVITLSACKSTRSVASTEDLESAKIIASHYDTHPQFETLAARLKIRYQDPETNQSVTVSLRMKKGEAIWMSASVLGISLAKAMITPDRVQFYEKIDGSYFDGDFELLSEVLGTELNYEQVEALLLGQPIYDLRSGGFSAGPTSTRYVIAPRKQSTLFDLFFYLNSGSFTLQQQRLTQREESRDLVIDYGDFTLEQAGYFPSEIHVKAQEGDKITLIDIEYRGLDFNTPVSFPFSIPSGLKEIEL</sequence>
<feature type="signal peptide" evidence="1">
    <location>
        <begin position="1"/>
        <end position="26"/>
    </location>
</feature>
<accession>A0A2G1VVI3</accession>
<feature type="chain" id="PRO_5013639263" evidence="1">
    <location>
        <begin position="27"/>
        <end position="255"/>
    </location>
</feature>
<keyword evidence="1" id="KW-0732">Signal</keyword>
<evidence type="ECO:0000313" key="3">
    <source>
        <dbReference type="Proteomes" id="UP000229433"/>
    </source>
</evidence>
<keyword evidence="2" id="KW-0378">Hydrolase</keyword>
<dbReference type="GO" id="GO:0016787">
    <property type="term" value="F:hydrolase activity"/>
    <property type="evidence" value="ECO:0007669"/>
    <property type="project" value="UniProtKB-KW"/>
</dbReference>
<evidence type="ECO:0000313" key="2">
    <source>
        <dbReference type="EMBL" id="PHQ30793.1"/>
    </source>
</evidence>
<dbReference type="RefSeq" id="WP_099644333.1">
    <property type="nucleotide sequence ID" value="NZ_KZ319287.1"/>
</dbReference>
<proteinExistence type="predicted"/>
<dbReference type="OrthoDB" id="849114at2"/>
<protein>
    <submittedName>
        <fullName evidence="2">Deoxyuridine 5'-triphosphate nucleotidohydrolase</fullName>
    </submittedName>
</protein>
<dbReference type="InterPro" id="IPR025634">
    <property type="entry name" value="DUF4292"/>
</dbReference>
<keyword evidence="3" id="KW-1185">Reference proteome</keyword>
<reference evidence="2 3" key="1">
    <citation type="submission" date="2017-08" db="EMBL/GenBank/DDBJ databases">
        <title>The whole genome shortgun sequences of strain Leeuwenhoekiella nanhaiensis G18 from the South China Sea.</title>
        <authorList>
            <person name="Liu Q."/>
        </authorList>
    </citation>
    <scope>NUCLEOTIDE SEQUENCE [LARGE SCALE GENOMIC DNA]</scope>
    <source>
        <strain evidence="2 3">G18</strain>
    </source>
</reference>
<dbReference type="AlphaFoldDB" id="A0A2G1VVI3"/>